<dbReference type="OrthoDB" id="9812068at2"/>
<dbReference type="Gene3D" id="3.90.226.10">
    <property type="entry name" value="2-enoyl-CoA Hydratase, Chain A, domain 1"/>
    <property type="match status" value="1"/>
</dbReference>
<dbReference type="PANTHER" id="PTHR32060:SF30">
    <property type="entry name" value="CARBOXY-TERMINAL PROCESSING PROTEASE CTPA"/>
    <property type="match status" value="1"/>
</dbReference>
<dbReference type="SUPFAM" id="SSF50156">
    <property type="entry name" value="PDZ domain-like"/>
    <property type="match status" value="1"/>
</dbReference>
<dbReference type="InterPro" id="IPR029045">
    <property type="entry name" value="ClpP/crotonase-like_dom_sf"/>
</dbReference>
<dbReference type="SMART" id="SM00228">
    <property type="entry name" value="PDZ"/>
    <property type="match status" value="1"/>
</dbReference>
<evidence type="ECO:0000256" key="3">
    <source>
        <dbReference type="ARBA" id="ARBA00022801"/>
    </source>
</evidence>
<dbReference type="GO" id="GO:0030288">
    <property type="term" value="C:outer membrane-bounded periplasmic space"/>
    <property type="evidence" value="ECO:0007669"/>
    <property type="project" value="TreeGrafter"/>
</dbReference>
<dbReference type="NCBIfam" id="TIGR00225">
    <property type="entry name" value="prc"/>
    <property type="match status" value="1"/>
</dbReference>
<dbReference type="InterPro" id="IPR005151">
    <property type="entry name" value="Tail-specific_protease"/>
</dbReference>
<dbReference type="SMART" id="SM00245">
    <property type="entry name" value="TSPc"/>
    <property type="match status" value="1"/>
</dbReference>
<keyword evidence="4 5" id="KW-0720">Serine protease</keyword>
<dbReference type="Pfam" id="PF22694">
    <property type="entry name" value="CtpB_N-like"/>
    <property type="match status" value="1"/>
</dbReference>
<dbReference type="Pfam" id="PF17820">
    <property type="entry name" value="PDZ_6"/>
    <property type="match status" value="1"/>
</dbReference>
<dbReference type="GO" id="GO:0008236">
    <property type="term" value="F:serine-type peptidase activity"/>
    <property type="evidence" value="ECO:0007669"/>
    <property type="project" value="UniProtKB-KW"/>
</dbReference>
<dbReference type="GO" id="GO:0004175">
    <property type="term" value="F:endopeptidase activity"/>
    <property type="evidence" value="ECO:0007669"/>
    <property type="project" value="TreeGrafter"/>
</dbReference>
<dbReference type="PROSITE" id="PS50106">
    <property type="entry name" value="PDZ"/>
    <property type="match status" value="1"/>
</dbReference>
<evidence type="ECO:0000256" key="6">
    <source>
        <dbReference type="SAM" id="Phobius"/>
    </source>
</evidence>
<dbReference type="InterPro" id="IPR036034">
    <property type="entry name" value="PDZ_sf"/>
</dbReference>
<dbReference type="EMBL" id="RLIH01000004">
    <property type="protein sequence ID" value="RVU55128.1"/>
    <property type="molecule type" value="Genomic_DNA"/>
</dbReference>
<evidence type="ECO:0000256" key="5">
    <source>
        <dbReference type="RuleBase" id="RU004404"/>
    </source>
</evidence>
<evidence type="ECO:0000256" key="2">
    <source>
        <dbReference type="ARBA" id="ARBA00022670"/>
    </source>
</evidence>
<reference evidence="8 9" key="1">
    <citation type="submission" date="2018-11" db="EMBL/GenBank/DDBJ databases">
        <title>Genome sequencing and assembly of Anaerosphaera sp. nov., GS7-6-2.</title>
        <authorList>
            <person name="Rettenmaier R."/>
            <person name="Liebl W."/>
            <person name="Zverlov V."/>
        </authorList>
    </citation>
    <scope>NUCLEOTIDE SEQUENCE [LARGE SCALE GENOMIC DNA]</scope>
    <source>
        <strain evidence="8 9">GS7-6-2</strain>
    </source>
</reference>
<dbReference type="Proteomes" id="UP000288812">
    <property type="component" value="Unassembled WGS sequence"/>
</dbReference>
<protein>
    <submittedName>
        <fullName evidence="8">S41 family peptidase</fullName>
    </submittedName>
</protein>
<evidence type="ECO:0000313" key="9">
    <source>
        <dbReference type="Proteomes" id="UP000288812"/>
    </source>
</evidence>
<organism evidence="8 9">
    <name type="scientific">Anaerosphaera multitolerans</name>
    <dbReference type="NCBI Taxonomy" id="2487351"/>
    <lineage>
        <taxon>Bacteria</taxon>
        <taxon>Bacillati</taxon>
        <taxon>Bacillota</taxon>
        <taxon>Tissierellia</taxon>
        <taxon>Tissierellales</taxon>
        <taxon>Peptoniphilaceae</taxon>
        <taxon>Anaerosphaera</taxon>
    </lineage>
</organism>
<dbReference type="RefSeq" id="WP_127724202.1">
    <property type="nucleotide sequence ID" value="NZ_RLIH01000004.1"/>
</dbReference>
<dbReference type="Pfam" id="PF03572">
    <property type="entry name" value="Peptidase_S41"/>
    <property type="match status" value="1"/>
</dbReference>
<dbReference type="Gene3D" id="3.30.750.44">
    <property type="match status" value="1"/>
</dbReference>
<comment type="caution">
    <text evidence="8">The sequence shown here is derived from an EMBL/GenBank/DDBJ whole genome shotgun (WGS) entry which is preliminary data.</text>
</comment>
<dbReference type="CDD" id="cd07560">
    <property type="entry name" value="Peptidase_S41_CPP"/>
    <property type="match status" value="1"/>
</dbReference>
<dbReference type="InterPro" id="IPR055210">
    <property type="entry name" value="CtpA/B_N"/>
</dbReference>
<keyword evidence="3 5" id="KW-0378">Hydrolase</keyword>
<keyword evidence="9" id="KW-1185">Reference proteome</keyword>
<dbReference type="AlphaFoldDB" id="A0A437S876"/>
<keyword evidence="6" id="KW-0472">Membrane</keyword>
<dbReference type="InterPro" id="IPR004447">
    <property type="entry name" value="Peptidase_S41A"/>
</dbReference>
<dbReference type="InterPro" id="IPR041489">
    <property type="entry name" value="PDZ_6"/>
</dbReference>
<accession>A0A437S876</accession>
<dbReference type="FunFam" id="2.30.42.10:FF:000063">
    <property type="entry name" value="Peptidase, S41 family"/>
    <property type="match status" value="1"/>
</dbReference>
<dbReference type="Gene3D" id="2.30.42.10">
    <property type="match status" value="1"/>
</dbReference>
<dbReference type="GO" id="GO:0006508">
    <property type="term" value="P:proteolysis"/>
    <property type="evidence" value="ECO:0007669"/>
    <property type="project" value="UniProtKB-KW"/>
</dbReference>
<dbReference type="PANTHER" id="PTHR32060">
    <property type="entry name" value="TAIL-SPECIFIC PROTEASE"/>
    <property type="match status" value="1"/>
</dbReference>
<evidence type="ECO:0000256" key="1">
    <source>
        <dbReference type="ARBA" id="ARBA00009179"/>
    </source>
</evidence>
<evidence type="ECO:0000259" key="7">
    <source>
        <dbReference type="PROSITE" id="PS50106"/>
    </source>
</evidence>
<dbReference type="GO" id="GO:0007165">
    <property type="term" value="P:signal transduction"/>
    <property type="evidence" value="ECO:0007669"/>
    <property type="project" value="TreeGrafter"/>
</dbReference>
<name>A0A437S876_9FIRM</name>
<dbReference type="CDD" id="cd06782">
    <property type="entry name" value="cpPDZ_CPP-like"/>
    <property type="match status" value="1"/>
</dbReference>
<evidence type="ECO:0000313" key="8">
    <source>
        <dbReference type="EMBL" id="RVU55128.1"/>
    </source>
</evidence>
<keyword evidence="2 5" id="KW-0645">Protease</keyword>
<feature type="transmembrane region" description="Helical" evidence="6">
    <location>
        <begin position="7"/>
        <end position="29"/>
    </location>
</feature>
<dbReference type="InterPro" id="IPR001478">
    <property type="entry name" value="PDZ"/>
</dbReference>
<evidence type="ECO:0000256" key="4">
    <source>
        <dbReference type="ARBA" id="ARBA00022825"/>
    </source>
</evidence>
<comment type="similarity">
    <text evidence="1 5">Belongs to the peptidase S41A family.</text>
</comment>
<proteinExistence type="inferred from homology"/>
<keyword evidence="6" id="KW-1133">Transmembrane helix</keyword>
<feature type="domain" description="PDZ" evidence="7">
    <location>
        <begin position="96"/>
        <end position="171"/>
    </location>
</feature>
<sequence length="389" mass="42255">MKDRKKISLILAVALIVITNIVTFNVAIIGHSAVSENKYVKLRFLEEFVKENYLYPVTDEDLEAGELKGVIAGLDDPYSMYMTKDEFQEATEDITGRFHGIGVYISAGEDGLITVISPVKGSPADKAGIEAGDKIISIDGKDYTADKINDAVNSMKGEEGTEVDIKLLRPSNNKVFDVTIKREEIKDPTIISDKIGDLGYIGITQFKNETGADFKNALGELEAQNVKGLIVDLRGNGGGNVETAVEVADALLPEGVIVYAKNKDGDIVFDYNSDSNQTELPIVVLINEYSASASEILAGAIQDHGRGTIVGMNSFGKGIGQSQKQFANGDGIRLTTFEYFLPKGENIHNIGIKPDVEVELPDDIEGIGIEYSEVDLQLQKAIEILSNRE</sequence>
<dbReference type="SUPFAM" id="SSF52096">
    <property type="entry name" value="ClpP/crotonase"/>
    <property type="match status" value="1"/>
</dbReference>
<gene>
    <name evidence="8" type="ORF">EF514_04355</name>
</gene>
<keyword evidence="6" id="KW-0812">Transmembrane</keyword>